<gene>
    <name evidence="4" type="ORF">HA336_06425</name>
</gene>
<dbReference type="RefSeq" id="WP_011018387.1">
    <property type="nucleotide sequence ID" value="NZ_DUJS01000004.1"/>
</dbReference>
<dbReference type="GeneID" id="1477317"/>
<comment type="caution">
    <text evidence="4">The sequence shown here is derived from an EMBL/GenBank/DDBJ whole genome shotgun (WGS) entry which is preliminary data.</text>
</comment>
<feature type="binding site" evidence="3">
    <location>
        <position position="92"/>
    </location>
    <ligand>
        <name>a divalent metal cation</name>
        <dbReference type="ChEBI" id="CHEBI:60240"/>
        <label>1</label>
    </ligand>
</feature>
<keyword evidence="2 3" id="KW-0479">Metal-binding</keyword>
<feature type="binding site" evidence="3">
    <location>
        <position position="70"/>
    </location>
    <ligand>
        <name>a divalent metal cation</name>
        <dbReference type="ChEBI" id="CHEBI:60240"/>
        <label>1</label>
    </ligand>
</feature>
<accession>A0A832WB65</accession>
<evidence type="ECO:0000313" key="5">
    <source>
        <dbReference type="Proteomes" id="UP000619545"/>
    </source>
</evidence>
<reference evidence="4" key="1">
    <citation type="journal article" date="2020" name="bioRxiv">
        <title>A rank-normalized archaeal taxonomy based on genome phylogeny resolves widespread incomplete and uneven classifications.</title>
        <authorList>
            <person name="Rinke C."/>
            <person name="Chuvochina M."/>
            <person name="Mussig A.J."/>
            <person name="Chaumeil P.-A."/>
            <person name="Waite D.W."/>
            <person name="Whitman W.B."/>
            <person name="Parks D.H."/>
            <person name="Hugenholtz P."/>
        </authorList>
    </citation>
    <scope>NUCLEOTIDE SEQUENCE</scope>
    <source>
        <strain evidence="4">UBA8853</strain>
    </source>
</reference>
<evidence type="ECO:0000256" key="1">
    <source>
        <dbReference type="ARBA" id="ARBA00006964"/>
    </source>
</evidence>
<dbReference type="Gene3D" id="3.40.1390.30">
    <property type="entry name" value="NIF3 (NGG1p interacting factor 3)-like"/>
    <property type="match status" value="2"/>
</dbReference>
<dbReference type="PANTHER" id="PTHR13799">
    <property type="entry name" value="NGG1 INTERACTING FACTOR 3"/>
    <property type="match status" value="1"/>
</dbReference>
<dbReference type="Pfam" id="PF01784">
    <property type="entry name" value="DUF34_NIF3"/>
    <property type="match status" value="1"/>
</dbReference>
<sequence>MRSSSKSVSVEGVLEVLEGLAPFDLAVEGDEVGLVAGDPSDSVDRVVVCLDLTPQLVRRLSPETLVISHHPVPGPLLERVRSPVIVFHSNWDAARAAEALAEWLGLEDVRKPDPLAAEGRFDGTLEDLLSRVEDALNPPEIRVVATKNRIHRVIVVSGFGLSTDRFVRLAAKEGADAVVSGDLTHRTAVVARVLGVTCVDATHARTELPGLKELAEELSKRLRVRVELRSPEHPVGDHYRAFQRRAARSQDGS</sequence>
<evidence type="ECO:0000256" key="2">
    <source>
        <dbReference type="ARBA" id="ARBA00022723"/>
    </source>
</evidence>
<comment type="similarity">
    <text evidence="1">Belongs to the GTP cyclohydrolase I type 2/NIF3 family.</text>
</comment>
<proteinExistence type="inferred from homology"/>
<evidence type="ECO:0000313" key="4">
    <source>
        <dbReference type="EMBL" id="HII70848.1"/>
    </source>
</evidence>
<feature type="binding site" evidence="3">
    <location>
        <position position="207"/>
    </location>
    <ligand>
        <name>a divalent metal cation</name>
        <dbReference type="ChEBI" id="CHEBI:60240"/>
        <label>1</label>
    </ligand>
</feature>
<dbReference type="GO" id="GO:0046872">
    <property type="term" value="F:metal ion binding"/>
    <property type="evidence" value="ECO:0007669"/>
    <property type="project" value="UniProtKB-KW"/>
</dbReference>
<name>A0A832WB65_9EURY</name>
<dbReference type="InterPro" id="IPR036069">
    <property type="entry name" value="DUF34/NIF3_sf"/>
</dbReference>
<dbReference type="SUPFAM" id="SSF102705">
    <property type="entry name" value="NIF3 (NGG1p interacting factor 3)-like"/>
    <property type="match status" value="1"/>
</dbReference>
<dbReference type="InterPro" id="IPR002678">
    <property type="entry name" value="DUF34/NIF3"/>
</dbReference>
<protein>
    <submittedName>
        <fullName evidence="4">Nif3-like dinuclear metal center hexameric protein</fullName>
    </submittedName>
</protein>
<dbReference type="Proteomes" id="UP000619545">
    <property type="component" value="Unassembled WGS sequence"/>
</dbReference>
<dbReference type="GO" id="GO:0005737">
    <property type="term" value="C:cytoplasm"/>
    <property type="evidence" value="ECO:0007669"/>
    <property type="project" value="TreeGrafter"/>
</dbReference>
<dbReference type="EMBL" id="DUJS01000004">
    <property type="protein sequence ID" value="HII70848.1"/>
    <property type="molecule type" value="Genomic_DNA"/>
</dbReference>
<feature type="binding site" evidence="3">
    <location>
        <position position="203"/>
    </location>
    <ligand>
        <name>a divalent metal cation</name>
        <dbReference type="ChEBI" id="CHEBI:60240"/>
        <label>1</label>
    </ligand>
</feature>
<dbReference type="AlphaFoldDB" id="A0A832WB65"/>
<feature type="binding site" evidence="3">
    <location>
        <position position="69"/>
    </location>
    <ligand>
        <name>a divalent metal cation</name>
        <dbReference type="ChEBI" id="CHEBI:60240"/>
        <label>1</label>
    </ligand>
</feature>
<evidence type="ECO:0000256" key="3">
    <source>
        <dbReference type="PIRSR" id="PIRSR602678-1"/>
    </source>
</evidence>
<organism evidence="4 5">
    <name type="scientific">Methanopyrus kandleri</name>
    <dbReference type="NCBI Taxonomy" id="2320"/>
    <lineage>
        <taxon>Archaea</taxon>
        <taxon>Methanobacteriati</taxon>
        <taxon>Methanobacteriota</taxon>
        <taxon>Methanomada group</taxon>
        <taxon>Methanopyri</taxon>
        <taxon>Methanopyrales</taxon>
        <taxon>Methanopyraceae</taxon>
        <taxon>Methanopyrus</taxon>
    </lineage>
</organism>
<dbReference type="PANTHER" id="PTHR13799:SF14">
    <property type="entry name" value="GTP CYCLOHYDROLASE 1 TYPE 2 HOMOLOG"/>
    <property type="match status" value="1"/>
</dbReference>
<dbReference type="OMA" id="VIHSNWD"/>